<proteinExistence type="predicted"/>
<dbReference type="InterPro" id="IPR030911">
    <property type="entry name" value="Sec_acc_SLAP"/>
</dbReference>
<protein>
    <submittedName>
        <fullName evidence="1">Accessory Sec system S-layer assembly protein</fullName>
    </submittedName>
</protein>
<sequence length="293" mass="33199">MFFLKNNKKQGKDATVSSEELIGKSVKETDKDTTVTTALSVHPDWDLPKEKEYVFRFLNNECPPLKPNQISLSGIEINIGPNGDLYVTAFIRNSLKQAIQLEKTSLILVDHQERTIGRKEFDLSVVGDIPGESSRPWNFIFHASEIDINTIPEDGWKLAFELKKEHQLDLAKSWEKSLSEQDKDKLQELLKTIDPPKPGEVNFMGLQAKLVDKGDLHVTMLIRNGSHKNIKIEKLPLIIEDAAGDIVAEGGFTLENLEVKANTSKPWSFIFPQKIVQKTKPDLSKWRAYPPKQ</sequence>
<evidence type="ECO:0000313" key="2">
    <source>
        <dbReference type="Proteomes" id="UP001223586"/>
    </source>
</evidence>
<comment type="caution">
    <text evidence="1">The sequence shown here is derived from an EMBL/GenBank/DDBJ whole genome shotgun (WGS) entry which is preliminary data.</text>
</comment>
<dbReference type="NCBIfam" id="TIGR04399">
    <property type="entry name" value="acc_Sec_SLAP"/>
    <property type="match status" value="1"/>
</dbReference>
<accession>A0ABT9WUZ1</accession>
<dbReference type="Proteomes" id="UP001223586">
    <property type="component" value="Unassembled WGS sequence"/>
</dbReference>
<dbReference type="RefSeq" id="WP_307230828.1">
    <property type="nucleotide sequence ID" value="NZ_JAUSTT010000018.1"/>
</dbReference>
<name>A0ABT9WUZ1_9BACI</name>
<keyword evidence="2" id="KW-1185">Reference proteome</keyword>
<organism evidence="1 2">
    <name type="scientific">Bacillus chungangensis</name>
    <dbReference type="NCBI Taxonomy" id="587633"/>
    <lineage>
        <taxon>Bacteria</taxon>
        <taxon>Bacillati</taxon>
        <taxon>Bacillota</taxon>
        <taxon>Bacilli</taxon>
        <taxon>Bacillales</taxon>
        <taxon>Bacillaceae</taxon>
        <taxon>Bacillus</taxon>
    </lineage>
</organism>
<dbReference type="NCBIfam" id="TIGR04398">
    <property type="entry name" value="SLAP_DUP"/>
    <property type="match status" value="2"/>
</dbReference>
<gene>
    <name evidence="1" type="ORF">J2S08_002993</name>
</gene>
<dbReference type="InterPro" id="IPR030910">
    <property type="entry name" value="SLAP_dom"/>
</dbReference>
<dbReference type="EMBL" id="JAUSTT010000018">
    <property type="protein sequence ID" value="MDQ0177114.1"/>
    <property type="molecule type" value="Genomic_DNA"/>
</dbReference>
<evidence type="ECO:0000313" key="1">
    <source>
        <dbReference type="EMBL" id="MDQ0177114.1"/>
    </source>
</evidence>
<reference evidence="1 2" key="1">
    <citation type="submission" date="2023-07" db="EMBL/GenBank/DDBJ databases">
        <title>Genomic Encyclopedia of Type Strains, Phase IV (KMG-IV): sequencing the most valuable type-strain genomes for metagenomic binning, comparative biology and taxonomic classification.</title>
        <authorList>
            <person name="Goeker M."/>
        </authorList>
    </citation>
    <scope>NUCLEOTIDE SEQUENCE [LARGE SCALE GENOMIC DNA]</scope>
    <source>
        <strain evidence="1 2">DSM 23837</strain>
    </source>
</reference>